<gene>
    <name evidence="5" type="ORF">METZ01_LOCUS138373</name>
</gene>
<dbReference type="InterPro" id="IPR051274">
    <property type="entry name" value="3-5_Exoribonuclease"/>
</dbReference>
<protein>
    <recommendedName>
        <fullName evidence="4">Exonuclease domain-containing protein</fullName>
    </recommendedName>
</protein>
<dbReference type="SUPFAM" id="SSF53098">
    <property type="entry name" value="Ribonuclease H-like"/>
    <property type="match status" value="1"/>
</dbReference>
<dbReference type="InterPro" id="IPR012337">
    <property type="entry name" value="RNaseH-like_sf"/>
</dbReference>
<evidence type="ECO:0000256" key="1">
    <source>
        <dbReference type="ARBA" id="ARBA00022722"/>
    </source>
</evidence>
<proteinExistence type="predicted"/>
<name>A0A381Z8L3_9ZZZZ</name>
<dbReference type="CDD" id="cd06133">
    <property type="entry name" value="ERI-1_3'hExo_like"/>
    <property type="match status" value="1"/>
</dbReference>
<evidence type="ECO:0000313" key="5">
    <source>
        <dbReference type="EMBL" id="SVA85519.1"/>
    </source>
</evidence>
<organism evidence="5">
    <name type="scientific">marine metagenome</name>
    <dbReference type="NCBI Taxonomy" id="408172"/>
    <lineage>
        <taxon>unclassified sequences</taxon>
        <taxon>metagenomes</taxon>
        <taxon>ecological metagenomes</taxon>
    </lineage>
</organism>
<dbReference type="Pfam" id="PF00929">
    <property type="entry name" value="RNase_T"/>
    <property type="match status" value="1"/>
</dbReference>
<dbReference type="Gene3D" id="3.30.420.10">
    <property type="entry name" value="Ribonuclease H-like superfamily/Ribonuclease H"/>
    <property type="match status" value="1"/>
</dbReference>
<evidence type="ECO:0000256" key="3">
    <source>
        <dbReference type="ARBA" id="ARBA00022839"/>
    </source>
</evidence>
<feature type="domain" description="Exonuclease" evidence="4">
    <location>
        <begin position="21"/>
        <end position="206"/>
    </location>
</feature>
<dbReference type="GO" id="GO:0003676">
    <property type="term" value="F:nucleic acid binding"/>
    <property type="evidence" value="ECO:0007669"/>
    <property type="project" value="InterPro"/>
</dbReference>
<dbReference type="SMART" id="SM00479">
    <property type="entry name" value="EXOIII"/>
    <property type="match status" value="1"/>
</dbReference>
<keyword evidence="2" id="KW-0378">Hydrolase</keyword>
<reference evidence="5" key="1">
    <citation type="submission" date="2018-05" db="EMBL/GenBank/DDBJ databases">
        <authorList>
            <person name="Lanie J.A."/>
            <person name="Ng W.-L."/>
            <person name="Kazmierczak K.M."/>
            <person name="Andrzejewski T.M."/>
            <person name="Davidsen T.M."/>
            <person name="Wayne K.J."/>
            <person name="Tettelin H."/>
            <person name="Glass J.I."/>
            <person name="Rusch D."/>
            <person name="Podicherti R."/>
            <person name="Tsui H.-C.T."/>
            <person name="Winkler M.E."/>
        </authorList>
    </citation>
    <scope>NUCLEOTIDE SEQUENCE</scope>
</reference>
<dbReference type="GO" id="GO:0000175">
    <property type="term" value="F:3'-5'-RNA exonuclease activity"/>
    <property type="evidence" value="ECO:0007669"/>
    <property type="project" value="InterPro"/>
</dbReference>
<dbReference type="PANTHER" id="PTHR23044:SF61">
    <property type="entry name" value="3'-5' EXORIBONUCLEASE 1-RELATED"/>
    <property type="match status" value="1"/>
</dbReference>
<dbReference type="AlphaFoldDB" id="A0A381Z8L3"/>
<evidence type="ECO:0000256" key="2">
    <source>
        <dbReference type="ARBA" id="ARBA00022801"/>
    </source>
</evidence>
<dbReference type="PANTHER" id="PTHR23044">
    <property type="entry name" value="3'-5' EXONUCLEASE ERI1-RELATED"/>
    <property type="match status" value="1"/>
</dbReference>
<dbReference type="InterPro" id="IPR047201">
    <property type="entry name" value="ERI-1_3'hExo-like"/>
</dbReference>
<keyword evidence="3" id="KW-0269">Exonuclease</keyword>
<dbReference type="InterPro" id="IPR036397">
    <property type="entry name" value="RNaseH_sf"/>
</dbReference>
<keyword evidence="1" id="KW-0540">Nuclease</keyword>
<accession>A0A381Z8L3</accession>
<dbReference type="EMBL" id="UINC01020343">
    <property type="protein sequence ID" value="SVA85519.1"/>
    <property type="molecule type" value="Genomic_DNA"/>
</dbReference>
<dbReference type="InterPro" id="IPR013520">
    <property type="entry name" value="Ribonucl_H"/>
</dbReference>
<evidence type="ECO:0000259" key="4">
    <source>
        <dbReference type="SMART" id="SM00479"/>
    </source>
</evidence>
<sequence length="207" mass="23371">MSKDMVDERTKSRKLLSQFSHLICLDLEFTCWENSVQGDWSDPKFPAEILQVGMVGFDLIQGQCLNKFSAYVQPIINPRMSDYCVNLLQISQDIIDNSPALPEVINQISGFVSDYRDDSTLVCAYGPDCKKFADDAARHDRESPFRPFACLDLAQEAGKVLGRTIKLPEREHVKQHFQLSPSSNRHDALDDALDVKILFDALMGQSI</sequence>